<dbReference type="GO" id="GO:0004497">
    <property type="term" value="F:monooxygenase activity"/>
    <property type="evidence" value="ECO:0007669"/>
    <property type="project" value="InterPro"/>
</dbReference>
<keyword evidence="2" id="KW-1185">Reference proteome</keyword>
<evidence type="ECO:0008006" key="3">
    <source>
        <dbReference type="Google" id="ProtNLM"/>
    </source>
</evidence>
<dbReference type="AlphaFoldDB" id="A0A165Z895"/>
<dbReference type="OrthoDB" id="10029320at2759"/>
<accession>A0A165Z895</accession>
<proteinExistence type="predicted"/>
<gene>
    <name evidence="1" type="ORF">FIBSPDRAFT_922369</name>
</gene>
<name>A0A165Z895_9AGAM</name>
<sequence>MSSSKFTLFYRLINLSHATVADIRELLSPRKASMQDMLLARAIPNQRLVSAFGLTNTFVRPDTATHNRFKKQATSFLHNMLRDPCRGWTSWTQVASQASQSELLSSPLGIPFDICIQSITFRIIIIGLLNPTFDHTSFIQSDISFITSTINTLWDQSKSGQFQDPSILAQLDSSLRTYLPDEELFPNPLDFIIPTWESLWRVVAIALAETRCNQSAHKTFLRFLADPTVQQFDQRMDSSQPSVRDFIDETLRLYPPTKCIARAASERHSSSWMWPVSQYLGHLRPADTYPYSVAEIEIVQRSRVWSNSASTKCADVNLFDATRHRARTAAQTETLMPFGYGRLGCVAKDWAPMAAGLIASAVLQEMELHGYEMVAGEKMGGRTGWEGWVLRRCLHSDM</sequence>
<evidence type="ECO:0000313" key="1">
    <source>
        <dbReference type="EMBL" id="KZP10320.1"/>
    </source>
</evidence>
<evidence type="ECO:0000313" key="2">
    <source>
        <dbReference type="Proteomes" id="UP000076532"/>
    </source>
</evidence>
<dbReference type="GO" id="GO:0020037">
    <property type="term" value="F:heme binding"/>
    <property type="evidence" value="ECO:0007669"/>
    <property type="project" value="InterPro"/>
</dbReference>
<dbReference type="STRING" id="436010.A0A165Z895"/>
<dbReference type="SUPFAM" id="SSF48264">
    <property type="entry name" value="Cytochrome P450"/>
    <property type="match status" value="1"/>
</dbReference>
<dbReference type="GO" id="GO:0005506">
    <property type="term" value="F:iron ion binding"/>
    <property type="evidence" value="ECO:0007669"/>
    <property type="project" value="InterPro"/>
</dbReference>
<dbReference type="InterPro" id="IPR036396">
    <property type="entry name" value="Cyt_P450_sf"/>
</dbReference>
<dbReference type="Proteomes" id="UP000076532">
    <property type="component" value="Unassembled WGS sequence"/>
</dbReference>
<organism evidence="1 2">
    <name type="scientific">Athelia psychrophila</name>
    <dbReference type="NCBI Taxonomy" id="1759441"/>
    <lineage>
        <taxon>Eukaryota</taxon>
        <taxon>Fungi</taxon>
        <taxon>Dikarya</taxon>
        <taxon>Basidiomycota</taxon>
        <taxon>Agaricomycotina</taxon>
        <taxon>Agaricomycetes</taxon>
        <taxon>Agaricomycetidae</taxon>
        <taxon>Atheliales</taxon>
        <taxon>Atheliaceae</taxon>
        <taxon>Athelia</taxon>
    </lineage>
</organism>
<dbReference type="GO" id="GO:0016705">
    <property type="term" value="F:oxidoreductase activity, acting on paired donors, with incorporation or reduction of molecular oxygen"/>
    <property type="evidence" value="ECO:0007669"/>
    <property type="project" value="InterPro"/>
</dbReference>
<dbReference type="EMBL" id="KV417682">
    <property type="protein sequence ID" value="KZP10320.1"/>
    <property type="molecule type" value="Genomic_DNA"/>
</dbReference>
<dbReference type="Gene3D" id="1.10.630.10">
    <property type="entry name" value="Cytochrome P450"/>
    <property type="match status" value="1"/>
</dbReference>
<protein>
    <recommendedName>
        <fullName evidence="3">Cytochrome P450</fullName>
    </recommendedName>
</protein>
<reference evidence="1 2" key="1">
    <citation type="journal article" date="2016" name="Mol. Biol. Evol.">
        <title>Comparative Genomics of Early-Diverging Mushroom-Forming Fungi Provides Insights into the Origins of Lignocellulose Decay Capabilities.</title>
        <authorList>
            <person name="Nagy L.G."/>
            <person name="Riley R."/>
            <person name="Tritt A."/>
            <person name="Adam C."/>
            <person name="Daum C."/>
            <person name="Floudas D."/>
            <person name="Sun H."/>
            <person name="Yadav J.S."/>
            <person name="Pangilinan J."/>
            <person name="Larsson K.H."/>
            <person name="Matsuura K."/>
            <person name="Barry K."/>
            <person name="Labutti K."/>
            <person name="Kuo R."/>
            <person name="Ohm R.A."/>
            <person name="Bhattacharya S.S."/>
            <person name="Shirouzu T."/>
            <person name="Yoshinaga Y."/>
            <person name="Martin F.M."/>
            <person name="Grigoriev I.V."/>
            <person name="Hibbett D.S."/>
        </authorList>
    </citation>
    <scope>NUCLEOTIDE SEQUENCE [LARGE SCALE GENOMIC DNA]</scope>
    <source>
        <strain evidence="1 2">CBS 109695</strain>
    </source>
</reference>